<keyword evidence="2" id="KW-0732">Signal</keyword>
<feature type="region of interest" description="Disordered" evidence="1">
    <location>
        <begin position="213"/>
        <end position="233"/>
    </location>
</feature>
<name>A0A6P7F7J5_DIAVI</name>
<accession>A0A6P7F7J5</accession>
<feature type="region of interest" description="Disordered" evidence="1">
    <location>
        <begin position="254"/>
        <end position="316"/>
    </location>
</feature>
<sequence>MTRWIIITIFIIFLSSSRSYKLKSRELEHVVTSKPLHFDNIFEDTVQEPLVPSHYETFDNFKPSKQLLLVPRKEYEKFNNLQMYGDMEPLATASNLHHFQDQAPANMYKHLVMLDMKPEPLQFDSYPGTSKESSEELPMKEELIYGKRKLPSDITSFQWDLEKVKRQKEKEFDLVEQKKPYHTQFNKYTKKYNQDDKLDFFFDDSQKYRQSLQTKFKKPEPTNEDTLGNMNTPEDLSAHYIDNILEENYWYQHNKNKNNPSQRKHRKGNRYQRDKMHHPKKIVEYENVPNSEGKKEHGRVRQNRSGSCSTRNINKM</sequence>
<evidence type="ECO:0000313" key="3">
    <source>
        <dbReference type="RefSeq" id="XP_028131764.1"/>
    </source>
</evidence>
<protein>
    <submittedName>
        <fullName evidence="3">Uncharacterized protein LOC114327369</fullName>
    </submittedName>
</protein>
<dbReference type="RefSeq" id="XP_028131764.1">
    <property type="nucleotide sequence ID" value="XM_028275963.1"/>
</dbReference>
<dbReference type="AlphaFoldDB" id="A0A6P7F7J5"/>
<feature type="chain" id="PRO_5028409635" evidence="2">
    <location>
        <begin position="20"/>
        <end position="316"/>
    </location>
</feature>
<feature type="compositionally biased region" description="Polar residues" evidence="1">
    <location>
        <begin position="303"/>
        <end position="316"/>
    </location>
</feature>
<feature type="compositionally biased region" description="Basic residues" evidence="1">
    <location>
        <begin position="262"/>
        <end position="280"/>
    </location>
</feature>
<gene>
    <name evidence="3" type="primary">LOC114327369</name>
</gene>
<feature type="signal peptide" evidence="2">
    <location>
        <begin position="1"/>
        <end position="19"/>
    </location>
</feature>
<proteinExistence type="predicted"/>
<reference evidence="3" key="1">
    <citation type="submission" date="2025-08" db="UniProtKB">
        <authorList>
            <consortium name="RefSeq"/>
        </authorList>
    </citation>
    <scope>IDENTIFICATION</scope>
    <source>
        <tissue evidence="3">Whole insect</tissue>
    </source>
</reference>
<evidence type="ECO:0000256" key="1">
    <source>
        <dbReference type="SAM" id="MobiDB-lite"/>
    </source>
</evidence>
<evidence type="ECO:0000256" key="2">
    <source>
        <dbReference type="SAM" id="SignalP"/>
    </source>
</evidence>
<feature type="compositionally biased region" description="Polar residues" evidence="1">
    <location>
        <begin position="224"/>
        <end position="233"/>
    </location>
</feature>
<organism evidence="3">
    <name type="scientific">Diabrotica virgifera virgifera</name>
    <name type="common">western corn rootworm</name>
    <dbReference type="NCBI Taxonomy" id="50390"/>
    <lineage>
        <taxon>Eukaryota</taxon>
        <taxon>Metazoa</taxon>
        <taxon>Ecdysozoa</taxon>
        <taxon>Arthropoda</taxon>
        <taxon>Hexapoda</taxon>
        <taxon>Insecta</taxon>
        <taxon>Pterygota</taxon>
        <taxon>Neoptera</taxon>
        <taxon>Endopterygota</taxon>
        <taxon>Coleoptera</taxon>
        <taxon>Polyphaga</taxon>
        <taxon>Cucujiformia</taxon>
        <taxon>Chrysomeloidea</taxon>
        <taxon>Chrysomelidae</taxon>
        <taxon>Galerucinae</taxon>
        <taxon>Diabroticina</taxon>
        <taxon>Diabroticites</taxon>
        <taxon>Diabrotica</taxon>
    </lineage>
</organism>
<dbReference type="InParanoid" id="A0A6P7F7J5"/>